<evidence type="ECO:0008006" key="3">
    <source>
        <dbReference type="Google" id="ProtNLM"/>
    </source>
</evidence>
<proteinExistence type="predicted"/>
<sequence length="136" mass="15078">MGHCFLVAVHDRKAATLLSLIEPGTAVISDCWKSCERGYNHLRVNHSPKFIDSEPALIPIPLKLPGVTSKFSCLNTIDEEDLKDTSPGICSGKFASLCKNNKKSMLCNLFHEISETFCCIKLINLSILCLVLTTYF</sequence>
<dbReference type="AlphaFoldDB" id="A0A8X6HS80"/>
<protein>
    <recommendedName>
        <fullName evidence="3">Transposase</fullName>
    </recommendedName>
</protein>
<dbReference type="Proteomes" id="UP000887116">
    <property type="component" value="Unassembled WGS sequence"/>
</dbReference>
<dbReference type="OrthoDB" id="10052789at2759"/>
<reference evidence="1" key="1">
    <citation type="submission" date="2020-07" db="EMBL/GenBank/DDBJ databases">
        <title>Multicomponent nature underlies the extraordinary mechanical properties of spider dragline silk.</title>
        <authorList>
            <person name="Kono N."/>
            <person name="Nakamura H."/>
            <person name="Mori M."/>
            <person name="Yoshida Y."/>
            <person name="Ohtoshi R."/>
            <person name="Malay A.D."/>
            <person name="Moran D.A.P."/>
            <person name="Tomita M."/>
            <person name="Numata K."/>
            <person name="Arakawa K."/>
        </authorList>
    </citation>
    <scope>NUCLEOTIDE SEQUENCE</scope>
</reference>
<keyword evidence="2" id="KW-1185">Reference proteome</keyword>
<name>A0A8X6HS80_TRICU</name>
<organism evidence="1 2">
    <name type="scientific">Trichonephila clavata</name>
    <name type="common">Joro spider</name>
    <name type="synonym">Nephila clavata</name>
    <dbReference type="NCBI Taxonomy" id="2740835"/>
    <lineage>
        <taxon>Eukaryota</taxon>
        <taxon>Metazoa</taxon>
        <taxon>Ecdysozoa</taxon>
        <taxon>Arthropoda</taxon>
        <taxon>Chelicerata</taxon>
        <taxon>Arachnida</taxon>
        <taxon>Araneae</taxon>
        <taxon>Araneomorphae</taxon>
        <taxon>Entelegynae</taxon>
        <taxon>Araneoidea</taxon>
        <taxon>Nephilidae</taxon>
        <taxon>Trichonephila</taxon>
    </lineage>
</organism>
<evidence type="ECO:0000313" key="2">
    <source>
        <dbReference type="Proteomes" id="UP000887116"/>
    </source>
</evidence>
<comment type="caution">
    <text evidence="1">The sequence shown here is derived from an EMBL/GenBank/DDBJ whole genome shotgun (WGS) entry which is preliminary data.</text>
</comment>
<gene>
    <name evidence="1" type="ORF">TNCT_226081</name>
</gene>
<accession>A0A8X6HS80</accession>
<dbReference type="EMBL" id="BMAO01028809">
    <property type="protein sequence ID" value="GFR27545.1"/>
    <property type="molecule type" value="Genomic_DNA"/>
</dbReference>
<evidence type="ECO:0000313" key="1">
    <source>
        <dbReference type="EMBL" id="GFR27545.1"/>
    </source>
</evidence>